<dbReference type="EMBL" id="JAPNKA010000001">
    <property type="protein sequence ID" value="MCY1074067.1"/>
    <property type="molecule type" value="Genomic_DNA"/>
</dbReference>
<proteinExistence type="predicted"/>
<sequence length="300" mass="34187">MSTDLRRQLEGGIETLELAHARYVLLEKALCEKHWQEAVQERWDSLGELILQEPECEEALARLLHRAKVERWPETEPTHARVRELELLRTRLEALTRRRLCMPARSTARLGEVLARLHQLLARTLAPPVSSEELLLHQGDFKLDTTATLLLLPLLCFLPMLLVFCTGFVASGGLWLTLSQLVCSLMIPFLPFVCQMLQRHLSGRFWLTQKRLVWQPTGRDAIHIPLHAICPGGVQLRFTGSVEVRLVDGRQLRLDFIRGAKQLVALLERYGPASRPVASRAGTRPRARGMRQAQRRRGTS</sequence>
<name>A0ABT3ZXE7_9BACT</name>
<comment type="caution">
    <text evidence="3">The sequence shown here is derived from an EMBL/GenBank/DDBJ whole genome shotgun (WGS) entry which is preliminary data.</text>
</comment>
<feature type="compositionally biased region" description="Basic residues" evidence="1">
    <location>
        <begin position="283"/>
        <end position="300"/>
    </location>
</feature>
<dbReference type="Proteomes" id="UP001207654">
    <property type="component" value="Unassembled WGS sequence"/>
</dbReference>
<reference evidence="3 4" key="1">
    <citation type="submission" date="2022-11" db="EMBL/GenBank/DDBJ databases">
        <title>Minimal conservation of predation-associated metabolite biosynthetic gene clusters underscores biosynthetic potential of Myxococcota including descriptions for ten novel species: Archangium lansinium sp. nov., Myxococcus landrumus sp. nov., Nannocystis bai.</title>
        <authorList>
            <person name="Ahearne A."/>
            <person name="Stevens C."/>
            <person name="Phillips K."/>
        </authorList>
    </citation>
    <scope>NUCLEOTIDE SEQUENCE [LARGE SCALE GENOMIC DNA]</scope>
    <source>
        <strain evidence="3 4">MIWBW</strain>
    </source>
</reference>
<feature type="transmembrane region" description="Helical" evidence="2">
    <location>
        <begin position="149"/>
        <end position="169"/>
    </location>
</feature>
<feature type="transmembrane region" description="Helical" evidence="2">
    <location>
        <begin position="175"/>
        <end position="194"/>
    </location>
</feature>
<keyword evidence="2" id="KW-0812">Transmembrane</keyword>
<dbReference type="RefSeq" id="WP_267533049.1">
    <property type="nucleotide sequence ID" value="NZ_JAPNKA010000001.1"/>
</dbReference>
<keyword evidence="4" id="KW-1185">Reference proteome</keyword>
<evidence type="ECO:0000256" key="2">
    <source>
        <dbReference type="SAM" id="Phobius"/>
    </source>
</evidence>
<protein>
    <submittedName>
        <fullName evidence="3">Uncharacterized protein</fullName>
    </submittedName>
</protein>
<evidence type="ECO:0000256" key="1">
    <source>
        <dbReference type="SAM" id="MobiDB-lite"/>
    </source>
</evidence>
<keyword evidence="2" id="KW-0472">Membrane</keyword>
<keyword evidence="2" id="KW-1133">Transmembrane helix</keyword>
<evidence type="ECO:0000313" key="3">
    <source>
        <dbReference type="EMBL" id="MCY1074067.1"/>
    </source>
</evidence>
<feature type="region of interest" description="Disordered" evidence="1">
    <location>
        <begin position="275"/>
        <end position="300"/>
    </location>
</feature>
<accession>A0ABT3ZXE7</accession>
<gene>
    <name evidence="3" type="ORF">OV287_06180</name>
</gene>
<organism evidence="3 4">
    <name type="scientific">Archangium lansingense</name>
    <dbReference type="NCBI Taxonomy" id="2995310"/>
    <lineage>
        <taxon>Bacteria</taxon>
        <taxon>Pseudomonadati</taxon>
        <taxon>Myxococcota</taxon>
        <taxon>Myxococcia</taxon>
        <taxon>Myxococcales</taxon>
        <taxon>Cystobacterineae</taxon>
        <taxon>Archangiaceae</taxon>
        <taxon>Archangium</taxon>
    </lineage>
</organism>
<evidence type="ECO:0000313" key="4">
    <source>
        <dbReference type="Proteomes" id="UP001207654"/>
    </source>
</evidence>